<evidence type="ECO:0000313" key="1">
    <source>
        <dbReference type="EMBL" id="VFU29420.1"/>
    </source>
</evidence>
<gene>
    <name evidence="1" type="ORF">SVIM_LOCUS107424</name>
</gene>
<reference evidence="1" key="1">
    <citation type="submission" date="2019-03" db="EMBL/GenBank/DDBJ databases">
        <authorList>
            <person name="Mank J."/>
            <person name="Almeida P."/>
        </authorList>
    </citation>
    <scope>NUCLEOTIDE SEQUENCE</scope>
    <source>
        <strain evidence="1">78183</strain>
    </source>
</reference>
<protein>
    <submittedName>
        <fullName evidence="1">Uncharacterized protein</fullName>
    </submittedName>
</protein>
<dbReference type="EMBL" id="CAADRP010000546">
    <property type="protein sequence ID" value="VFU29420.1"/>
    <property type="molecule type" value="Genomic_DNA"/>
</dbReference>
<proteinExistence type="predicted"/>
<organism evidence="1">
    <name type="scientific">Salix viminalis</name>
    <name type="common">Common osier</name>
    <name type="synonym">Basket willow</name>
    <dbReference type="NCBI Taxonomy" id="40686"/>
    <lineage>
        <taxon>Eukaryota</taxon>
        <taxon>Viridiplantae</taxon>
        <taxon>Streptophyta</taxon>
        <taxon>Embryophyta</taxon>
        <taxon>Tracheophyta</taxon>
        <taxon>Spermatophyta</taxon>
        <taxon>Magnoliopsida</taxon>
        <taxon>eudicotyledons</taxon>
        <taxon>Gunneridae</taxon>
        <taxon>Pentapetalae</taxon>
        <taxon>rosids</taxon>
        <taxon>fabids</taxon>
        <taxon>Malpighiales</taxon>
        <taxon>Salicaceae</taxon>
        <taxon>Saliceae</taxon>
        <taxon>Salix</taxon>
    </lineage>
</organism>
<sequence length="141" mass="16010">MKDGSDRMSSFKTETLTSLQCCTALARSVLEDIMEGLKSMNKPRSSANLPSHLLVKTVKPGFWIRMQRQRLVGLEQDGQVGRFDFNWVPGAAIRVFEALGVLEVGDLRIEYNESFRVGVWIRLRKQTSIRVLVKSCDVLLH</sequence>
<name>A0A6N2KMV8_SALVM</name>
<accession>A0A6N2KMV8</accession>
<dbReference type="AlphaFoldDB" id="A0A6N2KMV8"/>